<gene>
    <name evidence="3" type="ORF">AOG54_07605</name>
    <name evidence="2" type="ORF">SE19_06710</name>
</gene>
<organism evidence="2 5">
    <name type="scientific">Acidiplasma aeolicum</name>
    <dbReference type="NCBI Taxonomy" id="507754"/>
    <lineage>
        <taxon>Archaea</taxon>
        <taxon>Methanobacteriati</taxon>
        <taxon>Thermoplasmatota</taxon>
        <taxon>Thermoplasmata</taxon>
        <taxon>Thermoplasmatales</taxon>
        <taxon>Ferroplasmaceae</taxon>
        <taxon>Acidiplasma</taxon>
    </lineage>
</organism>
<dbReference type="SUPFAM" id="SSF51556">
    <property type="entry name" value="Metallo-dependent hydrolases"/>
    <property type="match status" value="1"/>
</dbReference>
<dbReference type="Proteomes" id="UP000050320">
    <property type="component" value="Unassembled WGS sequence"/>
</dbReference>
<reference evidence="3 4" key="2">
    <citation type="submission" date="2015-09" db="EMBL/GenBank/DDBJ databases">
        <title>Heavy metals and arsenic resistance mechanisms in polyextremophilic archaea of the family Ferroplasmaceae.</title>
        <authorList>
            <person name="Bulaev A.G."/>
            <person name="Kanygina A.V."/>
        </authorList>
    </citation>
    <scope>NUCLEOTIDE SEQUENCE [LARGE SCALE GENOMIC DNA]</scope>
    <source>
        <strain evidence="3 4">VT</strain>
    </source>
</reference>
<evidence type="ECO:0000313" key="3">
    <source>
        <dbReference type="EMBL" id="KQB36308.1"/>
    </source>
</evidence>
<dbReference type="RefSeq" id="WP_054964349.1">
    <property type="nucleotide sequence ID" value="NZ_LJCQ01000288.1"/>
</dbReference>
<dbReference type="InterPro" id="IPR006680">
    <property type="entry name" value="Amidohydro-rel"/>
</dbReference>
<comment type="caution">
    <text evidence="2">The sequence shown here is derived from an EMBL/GenBank/DDBJ whole genome shotgun (WGS) entry which is preliminary data.</text>
</comment>
<dbReference type="Gene3D" id="2.30.40.10">
    <property type="entry name" value="Urease, subunit C, domain 1"/>
    <property type="match status" value="1"/>
</dbReference>
<dbReference type="OrthoDB" id="42542at2157"/>
<evidence type="ECO:0000259" key="1">
    <source>
        <dbReference type="Pfam" id="PF01979"/>
    </source>
</evidence>
<feature type="domain" description="Amidohydrolase-related" evidence="1">
    <location>
        <begin position="56"/>
        <end position="420"/>
    </location>
</feature>
<name>A0A0P9CKB1_9ARCH</name>
<proteinExistence type="predicted"/>
<dbReference type="Proteomes" id="UP000050515">
    <property type="component" value="Unassembled WGS sequence"/>
</dbReference>
<dbReference type="Pfam" id="PF01979">
    <property type="entry name" value="Amidohydro_1"/>
    <property type="match status" value="1"/>
</dbReference>
<dbReference type="InterPro" id="IPR050138">
    <property type="entry name" value="DHOase/Allantoinase_Hydrolase"/>
</dbReference>
<dbReference type="AlphaFoldDB" id="A0A0P9CKB1"/>
<dbReference type="PANTHER" id="PTHR43668:SF2">
    <property type="entry name" value="ALLANTOINASE"/>
    <property type="match status" value="1"/>
</dbReference>
<dbReference type="EMBL" id="LJCQ01000288">
    <property type="protein sequence ID" value="KPV46172.1"/>
    <property type="molecule type" value="Genomic_DNA"/>
</dbReference>
<dbReference type="Gene3D" id="3.20.20.140">
    <property type="entry name" value="Metal-dependent hydrolases"/>
    <property type="match status" value="1"/>
</dbReference>
<dbReference type="GO" id="GO:0004038">
    <property type="term" value="F:allantoinase activity"/>
    <property type="evidence" value="ECO:0007669"/>
    <property type="project" value="TreeGrafter"/>
</dbReference>
<evidence type="ECO:0000313" key="2">
    <source>
        <dbReference type="EMBL" id="KPV46172.1"/>
    </source>
</evidence>
<accession>A0A0P9CKB1</accession>
<dbReference type="GO" id="GO:0006145">
    <property type="term" value="P:purine nucleobase catabolic process"/>
    <property type="evidence" value="ECO:0007669"/>
    <property type="project" value="TreeGrafter"/>
</dbReference>
<keyword evidence="4" id="KW-1185">Reference proteome</keyword>
<dbReference type="InterPro" id="IPR011059">
    <property type="entry name" value="Metal-dep_hydrolase_composite"/>
</dbReference>
<sequence length="468" mass="52495">MINKIDSTITNVKIVSSCGISEPCDIFIANGKIIGIHKAGIVKPDGEVTDGNEMLAFPGFTDLHFHAGMGSINSIYKELETESRAALAGGYTYIRSHLIIGPDGSSGYLNVIDKIIENAQRVSYSDFSFNPMIGTDSQVGELDKLINKGINAYKIYYNAYQGDEGRKLGIYVDDDIDDIVIKALSTAAKYDNTRIIFHAEDNSTVKFFTAMEEKNNGLDAFNRGRPPIAEAIKIDKICRLAMRFKAKVHIAHISSIEAFETANKYREMGLDVSMETEPHYLFYDDSMWNLLGVYGKVNPPLRTKLDREFLIKKLSERKLDSISSDVNALTARQKMKNGDKYGNIWDASPGFDNIQMTLPRLITGFVSNGILTYEDLAYLLSERPADVIGIRNKGSISIGKDADIVLLNPKKIKKATEETLETVPGLDWNPELNKEFRGWPENIFLRGRKMLFDSKIQEKMDGKYVYIK</sequence>
<dbReference type="InterPro" id="IPR032466">
    <property type="entry name" value="Metal_Hydrolase"/>
</dbReference>
<protein>
    <recommendedName>
        <fullName evidence="1">Amidohydrolase-related domain-containing protein</fullName>
    </recommendedName>
</protein>
<reference evidence="2 5" key="1">
    <citation type="submission" date="2015-09" db="EMBL/GenBank/DDBJ databases">
        <title>Draft genome sequence of Acidiplasma aeolicum DSM 18409.</title>
        <authorList>
            <person name="Hemp J."/>
        </authorList>
    </citation>
    <scope>NUCLEOTIDE SEQUENCE [LARGE SCALE GENOMIC DNA]</scope>
    <source>
        <strain evidence="2 5">V</strain>
    </source>
</reference>
<dbReference type="PANTHER" id="PTHR43668">
    <property type="entry name" value="ALLANTOINASE"/>
    <property type="match status" value="1"/>
</dbReference>
<evidence type="ECO:0000313" key="5">
    <source>
        <dbReference type="Proteomes" id="UP000050515"/>
    </source>
</evidence>
<dbReference type="PATRIC" id="fig|507754.4.peg.1861"/>
<dbReference type="EMBL" id="LKBG01000027">
    <property type="protein sequence ID" value="KQB36308.1"/>
    <property type="molecule type" value="Genomic_DNA"/>
</dbReference>
<dbReference type="SUPFAM" id="SSF51338">
    <property type="entry name" value="Composite domain of metallo-dependent hydrolases"/>
    <property type="match status" value="1"/>
</dbReference>
<dbReference type="GO" id="GO:0005737">
    <property type="term" value="C:cytoplasm"/>
    <property type="evidence" value="ECO:0007669"/>
    <property type="project" value="TreeGrafter"/>
</dbReference>
<evidence type="ECO:0000313" key="4">
    <source>
        <dbReference type="Proteomes" id="UP000050320"/>
    </source>
</evidence>